<comment type="caution">
    <text evidence="3">The sequence shown here is derived from an EMBL/GenBank/DDBJ whole genome shotgun (WGS) entry which is preliminary data.</text>
</comment>
<name>A0A8H3UI26_VENIN</name>
<accession>A0A8H3UI26</accession>
<keyword evidence="4" id="KW-1185">Reference proteome</keyword>
<sequence>MRFSRKPRRTVVGLLSLSGQASAVALSDFTPKATNLPAQCNTIYTQEIPGCTFDDFQKAVCSKACLEGLVEMNALVSNNCQAADVAETSIVGLFKIGKAIQYNHTSDVDAYITIDIEHANDAAFDDESYDDERNKLDCHQFRDTCSFDETEHNIINNDTASAYTPNVFDSQHTSAAYHSCDITSGIITGEQDEYIAC</sequence>
<feature type="chain" id="PRO_5044690618" evidence="1">
    <location>
        <begin position="24"/>
        <end position="197"/>
    </location>
</feature>
<feature type="signal peptide" evidence="1">
    <location>
        <begin position="1"/>
        <end position="23"/>
    </location>
</feature>
<dbReference type="EMBL" id="WNWQ01000440">
    <property type="protein sequence ID" value="KAE9967918.1"/>
    <property type="molecule type" value="Genomic_DNA"/>
</dbReference>
<keyword evidence="1" id="KW-0732">Signal</keyword>
<evidence type="ECO:0000313" key="2">
    <source>
        <dbReference type="EMBL" id="KAE9967918.1"/>
    </source>
</evidence>
<evidence type="ECO:0000313" key="4">
    <source>
        <dbReference type="Proteomes" id="UP000490939"/>
    </source>
</evidence>
<dbReference type="Proteomes" id="UP000433883">
    <property type="component" value="Unassembled WGS sequence"/>
</dbReference>
<dbReference type="AlphaFoldDB" id="A0A8H3UI26"/>
<evidence type="ECO:0000313" key="3">
    <source>
        <dbReference type="EMBL" id="KAE9969786.1"/>
    </source>
</evidence>
<dbReference type="EMBL" id="WNWR01000753">
    <property type="protein sequence ID" value="KAE9969786.1"/>
    <property type="molecule type" value="Genomic_DNA"/>
</dbReference>
<dbReference type="Proteomes" id="UP000490939">
    <property type="component" value="Unassembled WGS sequence"/>
</dbReference>
<evidence type="ECO:0000256" key="1">
    <source>
        <dbReference type="SAM" id="SignalP"/>
    </source>
</evidence>
<reference evidence="3 4" key="1">
    <citation type="submission" date="2019-07" db="EMBL/GenBank/DDBJ databases">
        <title>Venturia inaequalis Genome Resource.</title>
        <authorList>
            <person name="Lichtner F.J."/>
        </authorList>
    </citation>
    <scope>NUCLEOTIDE SEQUENCE [LARGE SCALE GENOMIC DNA]</scope>
    <source>
        <strain evidence="2">Bline_iso_100314</strain>
        <strain evidence="3 4">DMI_063113</strain>
    </source>
</reference>
<organism evidence="3 4">
    <name type="scientific">Venturia inaequalis</name>
    <name type="common">Apple scab fungus</name>
    <dbReference type="NCBI Taxonomy" id="5025"/>
    <lineage>
        <taxon>Eukaryota</taxon>
        <taxon>Fungi</taxon>
        <taxon>Dikarya</taxon>
        <taxon>Ascomycota</taxon>
        <taxon>Pezizomycotina</taxon>
        <taxon>Dothideomycetes</taxon>
        <taxon>Pleosporomycetidae</taxon>
        <taxon>Venturiales</taxon>
        <taxon>Venturiaceae</taxon>
        <taxon>Venturia</taxon>
    </lineage>
</organism>
<gene>
    <name evidence="2" type="ORF">BLS_006126</name>
    <name evidence="3" type="ORF">EG327_010486</name>
</gene>
<proteinExistence type="predicted"/>
<protein>
    <submittedName>
        <fullName evidence="3">Uncharacterized protein</fullName>
    </submittedName>
</protein>